<name>A0A9W6ZEI7_9STRA</name>
<evidence type="ECO:0000313" key="4">
    <source>
        <dbReference type="EMBL" id="GMH50961.1"/>
    </source>
</evidence>
<organism evidence="4 5">
    <name type="scientific">Triparma laevis f. inornata</name>
    <dbReference type="NCBI Taxonomy" id="1714386"/>
    <lineage>
        <taxon>Eukaryota</taxon>
        <taxon>Sar</taxon>
        <taxon>Stramenopiles</taxon>
        <taxon>Ochrophyta</taxon>
        <taxon>Bolidophyceae</taxon>
        <taxon>Parmales</taxon>
        <taxon>Triparmaceae</taxon>
        <taxon>Triparma</taxon>
    </lineage>
</organism>
<evidence type="ECO:0000259" key="3">
    <source>
        <dbReference type="Pfam" id="PF20772"/>
    </source>
</evidence>
<dbReference type="Pfam" id="PF20772">
    <property type="entry name" value="TACO1_YebC_N"/>
    <property type="match status" value="1"/>
</dbReference>
<dbReference type="AlphaFoldDB" id="A0A9W6ZEI7"/>
<comment type="caution">
    <text evidence="4">The sequence shown here is derived from an EMBL/GenBank/DDBJ whole genome shotgun (WGS) entry which is preliminary data.</text>
</comment>
<evidence type="ECO:0008006" key="6">
    <source>
        <dbReference type="Google" id="ProtNLM"/>
    </source>
</evidence>
<dbReference type="InterPro" id="IPR002876">
    <property type="entry name" value="Transcrip_reg_TACO1-like"/>
</dbReference>
<evidence type="ECO:0000256" key="1">
    <source>
        <dbReference type="ARBA" id="ARBA00008724"/>
    </source>
</evidence>
<dbReference type="GO" id="GO:0005737">
    <property type="term" value="C:cytoplasm"/>
    <property type="evidence" value="ECO:0007669"/>
    <property type="project" value="UniProtKB-ARBA"/>
</dbReference>
<dbReference type="Gene3D" id="1.10.10.200">
    <property type="match status" value="1"/>
</dbReference>
<comment type="similarity">
    <text evidence="1">Belongs to the TACO1 family.</text>
</comment>
<dbReference type="Proteomes" id="UP001162640">
    <property type="component" value="Unassembled WGS sequence"/>
</dbReference>
<dbReference type="Pfam" id="PF01709">
    <property type="entry name" value="Transcrip_reg"/>
    <property type="match status" value="1"/>
</dbReference>
<dbReference type="InterPro" id="IPR017856">
    <property type="entry name" value="Integrase-like_N"/>
</dbReference>
<proteinExistence type="inferred from homology"/>
<dbReference type="EMBL" id="BLQM01000018">
    <property type="protein sequence ID" value="GMH50961.1"/>
    <property type="molecule type" value="Genomic_DNA"/>
</dbReference>
<dbReference type="InterPro" id="IPR029072">
    <property type="entry name" value="YebC-like"/>
</dbReference>
<dbReference type="Gene3D" id="3.30.70.980">
    <property type="match status" value="2"/>
</dbReference>
<dbReference type="InterPro" id="IPR049083">
    <property type="entry name" value="TACO1_YebC_N"/>
</dbReference>
<accession>A0A9W6ZEI7</accession>
<dbReference type="InterPro" id="IPR048300">
    <property type="entry name" value="TACO1_YebC-like_2nd/3rd_dom"/>
</dbReference>
<evidence type="ECO:0000259" key="2">
    <source>
        <dbReference type="Pfam" id="PF01709"/>
    </source>
</evidence>
<dbReference type="PANTHER" id="PTHR12532">
    <property type="entry name" value="TRANSLATIONAL ACTIVATOR OF CYTOCHROME C OXIDASE 1"/>
    <property type="match status" value="1"/>
</dbReference>
<protein>
    <recommendedName>
        <fullName evidence="6">Transcriptional regulator TACO1-like protein</fullName>
    </recommendedName>
</protein>
<dbReference type="InterPro" id="IPR026564">
    <property type="entry name" value="Transcrip_reg_TACO1-like_dom3"/>
</dbReference>
<feature type="domain" description="TACO1/YebC-like N-terminal" evidence="3">
    <location>
        <begin position="39"/>
        <end position="101"/>
    </location>
</feature>
<evidence type="ECO:0000313" key="5">
    <source>
        <dbReference type="Proteomes" id="UP001162640"/>
    </source>
</evidence>
<feature type="domain" description="TACO1/YebC-like second and third" evidence="2">
    <location>
        <begin position="111"/>
        <end position="271"/>
    </location>
</feature>
<reference evidence="5" key="1">
    <citation type="journal article" date="2023" name="Commun. Biol.">
        <title>Genome analysis of Parmales, the sister group of diatoms, reveals the evolutionary specialization of diatoms from phago-mixotrophs to photoautotrophs.</title>
        <authorList>
            <person name="Ban H."/>
            <person name="Sato S."/>
            <person name="Yoshikawa S."/>
            <person name="Yamada K."/>
            <person name="Nakamura Y."/>
            <person name="Ichinomiya M."/>
            <person name="Sato N."/>
            <person name="Blanc-Mathieu R."/>
            <person name="Endo H."/>
            <person name="Kuwata A."/>
            <person name="Ogata H."/>
        </authorList>
    </citation>
    <scope>NUCLEOTIDE SEQUENCE [LARGE SCALE GENOMIC DNA]</scope>
</reference>
<dbReference type="SUPFAM" id="SSF75625">
    <property type="entry name" value="YebC-like"/>
    <property type="match status" value="1"/>
</dbReference>
<dbReference type="PANTHER" id="PTHR12532:SF0">
    <property type="entry name" value="TRANSLATIONAL ACTIVATOR OF CYTOCHROME C OXIDASE 1"/>
    <property type="match status" value="1"/>
</dbReference>
<gene>
    <name evidence="4" type="ORF">TL16_g00912</name>
</gene>
<sequence>MATMLRNIACKALPPFAANNLLPSVHNIHIRGFARVLTSKKGEKDAKRANAHAKVSREVSQASKACGGGISNLRLSTAIAKARQLELPKNKIMAAIERGTNSGKVDVDMEVVRYDGVLKVGQSVVQCVVMTLTENRNRTGAVVRATFKKCNGELQKTGSLDYLFEEVGLITMKNSENDEDFEDNVMEAALESGAEDVTYEDNICTIKTSVAVLSSVSSSLKPLISSEEDFAAVTKWIANQTVEVDEEGADALSNFVDRLDENEDVTDVYHSAENHNI</sequence>